<name>A0A6C0DRA4_9ZZZZ</name>
<evidence type="ECO:0000313" key="1">
    <source>
        <dbReference type="EMBL" id="QHT18892.1"/>
    </source>
</evidence>
<dbReference type="AlphaFoldDB" id="A0A6C0DRA4"/>
<organism evidence="1">
    <name type="scientific">viral metagenome</name>
    <dbReference type="NCBI Taxonomy" id="1070528"/>
    <lineage>
        <taxon>unclassified sequences</taxon>
        <taxon>metagenomes</taxon>
        <taxon>organismal metagenomes</taxon>
    </lineage>
</organism>
<reference evidence="1" key="1">
    <citation type="journal article" date="2020" name="Nature">
        <title>Giant virus diversity and host interactions through global metagenomics.</title>
        <authorList>
            <person name="Schulz F."/>
            <person name="Roux S."/>
            <person name="Paez-Espino D."/>
            <person name="Jungbluth S."/>
            <person name="Walsh D.A."/>
            <person name="Denef V.J."/>
            <person name="McMahon K.D."/>
            <person name="Konstantinidis K.T."/>
            <person name="Eloe-Fadrosh E.A."/>
            <person name="Kyrpides N.C."/>
            <person name="Woyke T."/>
        </authorList>
    </citation>
    <scope>NUCLEOTIDE SEQUENCE</scope>
    <source>
        <strain evidence="1">GVMAG-M-3300023174-49</strain>
    </source>
</reference>
<protein>
    <recommendedName>
        <fullName evidence="2">Nucleotide-diphospho-sugar transferase domain-containing protein</fullName>
    </recommendedName>
</protein>
<sequence>MLRDYDPNRYIIILTDNVSFFDEYLDGYKLMVSHFDYNNHIHENIDTSNDWNKYGLIPKLYHSYYTPFETTMYLDVDMWFKKDFIFIWEEYYKSPDLVLYAGVSDENNKSPSSWHWGTIDEVIEKVGVNIPQISGTLIVYNKNRLKEMVNLHVENILNNISKWNIKTWYRNGLPEEIIYAIIFGYEKIKPSIELNDWIFNNKNCDPMDKNV</sequence>
<dbReference type="EMBL" id="MN739660">
    <property type="protein sequence ID" value="QHT18892.1"/>
    <property type="molecule type" value="Genomic_DNA"/>
</dbReference>
<accession>A0A6C0DRA4</accession>
<proteinExistence type="predicted"/>
<evidence type="ECO:0008006" key="2">
    <source>
        <dbReference type="Google" id="ProtNLM"/>
    </source>
</evidence>